<feature type="domain" description="Acyltransferase 3" evidence="8">
    <location>
        <begin position="9"/>
        <end position="313"/>
    </location>
</feature>
<dbReference type="Pfam" id="PF01757">
    <property type="entry name" value="Acyl_transf_3"/>
    <property type="match status" value="1"/>
</dbReference>
<reference evidence="9 10" key="1">
    <citation type="submission" date="2020-05" db="EMBL/GenBank/DDBJ databases">
        <title>First description outside Europe of the emergent pathogen for shellfish aquaculture Vibrio europaeus.</title>
        <authorList>
            <person name="Dubert J."/>
            <person name="Rojas R."/>
        </authorList>
    </citation>
    <scope>NUCLEOTIDE SEQUENCE [LARGE SCALE GENOMIC DNA]</scope>
    <source>
        <strain evidence="9 10">NPI-1</strain>
    </source>
</reference>
<keyword evidence="4 7" id="KW-0812">Transmembrane</keyword>
<feature type="transmembrane region" description="Helical" evidence="7">
    <location>
        <begin position="298"/>
        <end position="326"/>
    </location>
</feature>
<feature type="transmembrane region" description="Helical" evidence="7">
    <location>
        <begin position="236"/>
        <end position="253"/>
    </location>
</feature>
<feature type="transmembrane region" description="Helical" evidence="7">
    <location>
        <begin position="206"/>
        <end position="224"/>
    </location>
</feature>
<dbReference type="RefSeq" id="WP_171803160.1">
    <property type="nucleotide sequence ID" value="NZ_CP053543.1"/>
</dbReference>
<dbReference type="AlphaFoldDB" id="A0AAE7AYN1"/>
<feature type="transmembrane region" description="Helical" evidence="7">
    <location>
        <begin position="176"/>
        <end position="194"/>
    </location>
</feature>
<comment type="subcellular location">
    <subcellularLocation>
        <location evidence="1">Cell membrane</location>
        <topology evidence="1">Multi-pass membrane protein</topology>
    </subcellularLocation>
</comment>
<evidence type="ECO:0000256" key="4">
    <source>
        <dbReference type="ARBA" id="ARBA00022692"/>
    </source>
</evidence>
<protein>
    <submittedName>
        <fullName evidence="9">Acyltransferase</fullName>
    </submittedName>
</protein>
<organism evidence="9 10">
    <name type="scientific">Vibrio europaeus</name>
    <dbReference type="NCBI Taxonomy" id="300876"/>
    <lineage>
        <taxon>Bacteria</taxon>
        <taxon>Pseudomonadati</taxon>
        <taxon>Pseudomonadota</taxon>
        <taxon>Gammaproteobacteria</taxon>
        <taxon>Vibrionales</taxon>
        <taxon>Vibrionaceae</taxon>
        <taxon>Vibrio</taxon>
        <taxon>Vibrio oreintalis group</taxon>
    </lineage>
</organism>
<dbReference type="GO" id="GO:0016413">
    <property type="term" value="F:O-acetyltransferase activity"/>
    <property type="evidence" value="ECO:0007669"/>
    <property type="project" value="TreeGrafter"/>
</dbReference>
<evidence type="ECO:0000256" key="2">
    <source>
        <dbReference type="ARBA" id="ARBA00007400"/>
    </source>
</evidence>
<dbReference type="GO" id="GO:0005886">
    <property type="term" value="C:plasma membrane"/>
    <property type="evidence" value="ECO:0007669"/>
    <property type="project" value="UniProtKB-SubCell"/>
</dbReference>
<keyword evidence="5 7" id="KW-1133">Transmembrane helix</keyword>
<name>A0AAE7AYN1_9VIBR</name>
<evidence type="ECO:0000256" key="5">
    <source>
        <dbReference type="ARBA" id="ARBA00022989"/>
    </source>
</evidence>
<comment type="similarity">
    <text evidence="2">Belongs to the acyltransferase 3 family.</text>
</comment>
<feature type="transmembrane region" description="Helical" evidence="7">
    <location>
        <begin position="87"/>
        <end position="107"/>
    </location>
</feature>
<evidence type="ECO:0000256" key="6">
    <source>
        <dbReference type="ARBA" id="ARBA00023136"/>
    </source>
</evidence>
<keyword evidence="9" id="KW-0808">Transferase</keyword>
<dbReference type="EMBL" id="CP053543">
    <property type="protein sequence ID" value="QJY39208.1"/>
    <property type="molecule type" value="Genomic_DNA"/>
</dbReference>
<dbReference type="PANTHER" id="PTHR40074">
    <property type="entry name" value="O-ACETYLTRANSFERASE WECH"/>
    <property type="match status" value="1"/>
</dbReference>
<keyword evidence="3" id="KW-1003">Cell membrane</keyword>
<evidence type="ECO:0000256" key="3">
    <source>
        <dbReference type="ARBA" id="ARBA00022475"/>
    </source>
</evidence>
<evidence type="ECO:0000256" key="7">
    <source>
        <dbReference type="SAM" id="Phobius"/>
    </source>
</evidence>
<accession>A0AAE7AYN1</accession>
<sequence length="348" mass="39179">MIRDEHDRNNWVDCAKAIGIVLVVYGHVMRGLFNAGFEVSEHYVLIDSIIYSFHMPLFFFLSGLFFYRSLEKRKGVNLMFNKLDTILYPYIIWSIAQGFIEASLSNYTNGNVTFTQVLSLWEPRAQFWFLYALFLVFIVSTFIFTFLSGKHALAVFFVSCGVYISAPLLLDSSTLLFIANNMVYFSLGVVFSSYELSKNLDSLKSLLLTMITFLLSQYLFHFALGKHYTDQGAESLYVAVVSIIFVVSLSISISRKNVKLVTLIGSSSMAIYLMHIVAGSGARVLLGKGLGIQDTNAHLLVGCLAGLLLPLVAVKAFNLIGFPYAFSAPISRWFELFQRQFVKLARIH</sequence>
<proteinExistence type="inferred from homology"/>
<feature type="transmembrane region" description="Helical" evidence="7">
    <location>
        <begin position="12"/>
        <end position="29"/>
    </location>
</feature>
<dbReference type="InterPro" id="IPR002656">
    <property type="entry name" value="Acyl_transf_3_dom"/>
</dbReference>
<dbReference type="GO" id="GO:0009246">
    <property type="term" value="P:enterobacterial common antigen biosynthetic process"/>
    <property type="evidence" value="ECO:0007669"/>
    <property type="project" value="TreeGrafter"/>
</dbReference>
<evidence type="ECO:0000256" key="1">
    <source>
        <dbReference type="ARBA" id="ARBA00004651"/>
    </source>
</evidence>
<gene>
    <name evidence="9" type="ORF">HOO69_21985</name>
</gene>
<evidence type="ECO:0000259" key="8">
    <source>
        <dbReference type="Pfam" id="PF01757"/>
    </source>
</evidence>
<keyword evidence="6 7" id="KW-0472">Membrane</keyword>
<feature type="transmembrane region" description="Helical" evidence="7">
    <location>
        <begin position="152"/>
        <end position="170"/>
    </location>
</feature>
<feature type="transmembrane region" description="Helical" evidence="7">
    <location>
        <begin position="127"/>
        <end position="147"/>
    </location>
</feature>
<evidence type="ECO:0000313" key="9">
    <source>
        <dbReference type="EMBL" id="QJY39208.1"/>
    </source>
</evidence>
<feature type="transmembrane region" description="Helical" evidence="7">
    <location>
        <begin position="49"/>
        <end position="67"/>
    </location>
</feature>
<evidence type="ECO:0000313" key="10">
    <source>
        <dbReference type="Proteomes" id="UP000501443"/>
    </source>
</evidence>
<feature type="transmembrane region" description="Helical" evidence="7">
    <location>
        <begin position="260"/>
        <end position="278"/>
    </location>
</feature>
<keyword evidence="9" id="KW-0012">Acyltransferase</keyword>
<dbReference type="PANTHER" id="PTHR40074:SF2">
    <property type="entry name" value="O-ACETYLTRANSFERASE WECH"/>
    <property type="match status" value="1"/>
</dbReference>
<dbReference type="Proteomes" id="UP000501443">
    <property type="component" value="Chromosome 2"/>
</dbReference>